<keyword evidence="2" id="KW-1185">Reference proteome</keyword>
<dbReference type="RefSeq" id="WP_146348817.1">
    <property type="nucleotide sequence ID" value="NZ_VOBR01000001.1"/>
</dbReference>
<sequence>MPRSPLVCGGGVGGLGGASTTYDNFDTCGIGISIGDGDQITGNSIVDDQAVPTTWYGIHIGARKAQTTPTNTVLTDPPNTATGVIGSLNRYGAFAPQLPTALVASGRTTLAWNESYPLMGLPIAGYRVYRDGHPVANLLVGSATVPANLLSDAETGFETDIAGWTAGSRTTLNRNSGAGAIGTASLALTSTGSGQISTYSRKLPVTASATYTSVASFQAGSTPRRIRAGLAFTTASGAVSRLGSANNATVDATTDWTTSYYTAQAPAGAVDVQVFLMVENTVAGEAHLLDRVGLVIGSSTEQWTDPTAPAGSAIYQVVAYRAGDGENSTVTTLIVA</sequence>
<dbReference type="AlphaFoldDB" id="A0A563F3V0"/>
<protein>
    <submittedName>
        <fullName evidence="1">Uncharacterized protein</fullName>
    </submittedName>
</protein>
<proteinExistence type="predicted"/>
<organism evidence="1 2">
    <name type="scientific">Lentzea tibetensis</name>
    <dbReference type="NCBI Taxonomy" id="2591470"/>
    <lineage>
        <taxon>Bacteria</taxon>
        <taxon>Bacillati</taxon>
        <taxon>Actinomycetota</taxon>
        <taxon>Actinomycetes</taxon>
        <taxon>Pseudonocardiales</taxon>
        <taxon>Pseudonocardiaceae</taxon>
        <taxon>Lentzea</taxon>
    </lineage>
</organism>
<accession>A0A563F3V0</accession>
<dbReference type="Proteomes" id="UP000316639">
    <property type="component" value="Unassembled WGS sequence"/>
</dbReference>
<evidence type="ECO:0000313" key="1">
    <source>
        <dbReference type="EMBL" id="TWP54034.1"/>
    </source>
</evidence>
<dbReference type="Gene3D" id="2.60.120.260">
    <property type="entry name" value="Galactose-binding domain-like"/>
    <property type="match status" value="1"/>
</dbReference>
<name>A0A563F3V0_9PSEU</name>
<evidence type="ECO:0000313" key="2">
    <source>
        <dbReference type="Proteomes" id="UP000316639"/>
    </source>
</evidence>
<reference evidence="1 2" key="1">
    <citation type="submission" date="2019-07" db="EMBL/GenBank/DDBJ databases">
        <title>Lentzea xizangensis sp. nov., isolated from Qinghai-Tibetan Plateau Soils.</title>
        <authorList>
            <person name="Huang J."/>
        </authorList>
    </citation>
    <scope>NUCLEOTIDE SEQUENCE [LARGE SCALE GENOMIC DNA]</scope>
    <source>
        <strain evidence="1 2">FXJ1.1311</strain>
    </source>
</reference>
<dbReference type="EMBL" id="VOBR01000001">
    <property type="protein sequence ID" value="TWP54034.1"/>
    <property type="molecule type" value="Genomic_DNA"/>
</dbReference>
<gene>
    <name evidence="1" type="ORF">FKR81_00215</name>
</gene>
<comment type="caution">
    <text evidence="1">The sequence shown here is derived from an EMBL/GenBank/DDBJ whole genome shotgun (WGS) entry which is preliminary data.</text>
</comment>
<dbReference type="OrthoDB" id="3274510at2"/>